<dbReference type="AlphaFoldDB" id="A0A6C0U396"/>
<keyword evidence="2" id="KW-0456">Lyase</keyword>
<evidence type="ECO:0000313" key="4">
    <source>
        <dbReference type="Proteomes" id="UP000477680"/>
    </source>
</evidence>
<dbReference type="GO" id="GO:0016829">
    <property type="term" value="F:lyase activity"/>
    <property type="evidence" value="ECO:0007669"/>
    <property type="project" value="UniProtKB-KW"/>
</dbReference>
<dbReference type="PANTHER" id="PTHR11941">
    <property type="entry name" value="ENOYL-COA HYDRATASE-RELATED"/>
    <property type="match status" value="1"/>
</dbReference>
<comment type="similarity">
    <text evidence="1">Belongs to the enoyl-CoA hydratase/isomerase family.</text>
</comment>
<evidence type="ECO:0000313" key="3">
    <source>
        <dbReference type="EMBL" id="QIB65447.1"/>
    </source>
</evidence>
<dbReference type="PANTHER" id="PTHR11941:SF54">
    <property type="entry name" value="ENOYL-COA HYDRATASE, MITOCHONDRIAL"/>
    <property type="match status" value="1"/>
</dbReference>
<accession>A0A6C0U396</accession>
<evidence type="ECO:0000256" key="2">
    <source>
        <dbReference type="ARBA" id="ARBA00023239"/>
    </source>
</evidence>
<keyword evidence="4" id="KW-1185">Reference proteome</keyword>
<evidence type="ECO:0000256" key="1">
    <source>
        <dbReference type="ARBA" id="ARBA00005254"/>
    </source>
</evidence>
<dbReference type="InterPro" id="IPR029045">
    <property type="entry name" value="ClpP/crotonase-like_dom_sf"/>
</dbReference>
<dbReference type="RefSeq" id="WP_163494686.1">
    <property type="nucleotide sequence ID" value="NZ_CP048711.1"/>
</dbReference>
<dbReference type="EMBL" id="CP048711">
    <property type="protein sequence ID" value="QIB65447.1"/>
    <property type="molecule type" value="Genomic_DNA"/>
</dbReference>
<dbReference type="KEGG" id="kim:G3T16_08570"/>
<dbReference type="CDD" id="cd06558">
    <property type="entry name" value="crotonase-like"/>
    <property type="match status" value="1"/>
</dbReference>
<dbReference type="Pfam" id="PF00378">
    <property type="entry name" value="ECH_1"/>
    <property type="match status" value="1"/>
</dbReference>
<organism evidence="3 4">
    <name type="scientific">Kineobactrum salinum</name>
    <dbReference type="NCBI Taxonomy" id="2708301"/>
    <lineage>
        <taxon>Bacteria</taxon>
        <taxon>Pseudomonadati</taxon>
        <taxon>Pseudomonadota</taxon>
        <taxon>Gammaproteobacteria</taxon>
        <taxon>Cellvibrionales</taxon>
        <taxon>Halieaceae</taxon>
        <taxon>Kineobactrum</taxon>
    </lineage>
</organism>
<dbReference type="InterPro" id="IPR001753">
    <property type="entry name" value="Enoyl-CoA_hydra/iso"/>
</dbReference>
<dbReference type="GO" id="GO:0006635">
    <property type="term" value="P:fatty acid beta-oxidation"/>
    <property type="evidence" value="ECO:0007669"/>
    <property type="project" value="TreeGrafter"/>
</dbReference>
<sequence length="265" mass="29235">MINSGTRGDTILYSEYENVGIVTFNRPETLNTFRTQEYTSLSSILYDVHSSPHLRALIITGKGPAFSAGQDLTELDGKAVNDPSDQLKRLEQLQNLTQLIDSLSIPSIVAFNGLSVGFGLEISLACDFRIAATESYFMFPEVTRGLLHTNGTLWFLPRLIGLTAAKEMLLQGGKFDANYALEKGLVSAVYSKDELFEKTLSLALKLSRNSLNSIALIKTILSQTYDVSLEQMLKLEADNFLAIVQSADFKEGVSSFLEKRNPAFS</sequence>
<dbReference type="Gene3D" id="3.90.226.10">
    <property type="entry name" value="2-enoyl-CoA Hydratase, Chain A, domain 1"/>
    <property type="match status" value="1"/>
</dbReference>
<dbReference type="SUPFAM" id="SSF52096">
    <property type="entry name" value="ClpP/crotonase"/>
    <property type="match status" value="1"/>
</dbReference>
<dbReference type="Gene3D" id="1.10.12.10">
    <property type="entry name" value="Lyase 2-enoyl-coa Hydratase, Chain A, domain 2"/>
    <property type="match status" value="1"/>
</dbReference>
<dbReference type="Proteomes" id="UP000477680">
    <property type="component" value="Chromosome"/>
</dbReference>
<name>A0A6C0U396_9GAMM</name>
<gene>
    <name evidence="3" type="ORF">G3T16_08570</name>
</gene>
<protein>
    <submittedName>
        <fullName evidence="3">Enoyl-CoA hydratase/isomerase family protein</fullName>
    </submittedName>
</protein>
<reference evidence="3 4" key="1">
    <citation type="submission" date="2020-02" db="EMBL/GenBank/DDBJ databases">
        <title>Genome sequencing for Kineobactrum sp. M2.</title>
        <authorList>
            <person name="Park S.-J."/>
        </authorList>
    </citation>
    <scope>NUCLEOTIDE SEQUENCE [LARGE SCALE GENOMIC DNA]</scope>
    <source>
        <strain evidence="3 4">M2</strain>
    </source>
</reference>
<dbReference type="GO" id="GO:0016853">
    <property type="term" value="F:isomerase activity"/>
    <property type="evidence" value="ECO:0007669"/>
    <property type="project" value="UniProtKB-KW"/>
</dbReference>
<dbReference type="InterPro" id="IPR014748">
    <property type="entry name" value="Enoyl-CoA_hydra_C"/>
</dbReference>
<keyword evidence="3" id="KW-0413">Isomerase</keyword>
<proteinExistence type="inferred from homology"/>